<comment type="pathway">
    <text evidence="9">Protein modification; protein glycosylation.</text>
</comment>
<keyword evidence="9" id="KW-0521">NADP</keyword>
<comment type="caution">
    <text evidence="11">The sequence shown here is derived from an EMBL/GenBank/DDBJ whole genome shotgun (WGS) entry which is preliminary data.</text>
</comment>
<accession>A0AAN7PHS2</accession>
<feature type="transmembrane region" description="Helical" evidence="9">
    <location>
        <begin position="248"/>
        <end position="272"/>
    </location>
</feature>
<evidence type="ECO:0000256" key="9">
    <source>
        <dbReference type="RuleBase" id="RU367081"/>
    </source>
</evidence>
<dbReference type="AlphaFoldDB" id="A0AAN7PHS2"/>
<dbReference type="GO" id="GO:0003865">
    <property type="term" value="F:3-oxo-5-alpha-steroid 4-dehydrogenase activity"/>
    <property type="evidence" value="ECO:0007669"/>
    <property type="project" value="TreeGrafter"/>
</dbReference>
<keyword evidence="9" id="KW-0256">Endoplasmic reticulum</keyword>
<gene>
    <name evidence="11" type="ORF">RN001_002854</name>
</gene>
<evidence type="ECO:0000256" key="8">
    <source>
        <dbReference type="ARBA" id="ARBA00049427"/>
    </source>
</evidence>
<organism evidence="11 12">
    <name type="scientific">Aquatica leii</name>
    <dbReference type="NCBI Taxonomy" id="1421715"/>
    <lineage>
        <taxon>Eukaryota</taxon>
        <taxon>Metazoa</taxon>
        <taxon>Ecdysozoa</taxon>
        <taxon>Arthropoda</taxon>
        <taxon>Hexapoda</taxon>
        <taxon>Insecta</taxon>
        <taxon>Pterygota</taxon>
        <taxon>Neoptera</taxon>
        <taxon>Endopterygota</taxon>
        <taxon>Coleoptera</taxon>
        <taxon>Polyphaga</taxon>
        <taxon>Elateriformia</taxon>
        <taxon>Elateroidea</taxon>
        <taxon>Lampyridae</taxon>
        <taxon>Luciolinae</taxon>
        <taxon>Aquatica</taxon>
    </lineage>
</organism>
<keyword evidence="12" id="KW-1185">Reference proteome</keyword>
<feature type="transmembrane region" description="Helical" evidence="9">
    <location>
        <begin position="148"/>
        <end position="167"/>
    </location>
</feature>
<comment type="function">
    <text evidence="9">Plays a key role in early steps of protein N-linked glycosylation by being involved in the conversion of polyprenol into dolichol. Acts as a polyprenal reductase that mediates the reduction of polyprenal into dolichal in a NADP-dependent mechanism. Dolichols are required for the synthesis of dolichol-linked monosaccharides and the oligosaccharide precursor used for N-glycosylation.</text>
</comment>
<evidence type="ECO:0000256" key="1">
    <source>
        <dbReference type="ARBA" id="ARBA00004127"/>
    </source>
</evidence>
<dbReference type="PANTHER" id="PTHR14624">
    <property type="entry name" value="DFG10 PROTEIN"/>
    <property type="match status" value="1"/>
</dbReference>
<evidence type="ECO:0000256" key="5">
    <source>
        <dbReference type="ARBA" id="ARBA00023136"/>
    </source>
</evidence>
<dbReference type="PANTHER" id="PTHR14624:SF0">
    <property type="entry name" value="POLYPRENOL REDUCTASE"/>
    <property type="match status" value="1"/>
</dbReference>
<dbReference type="EMBL" id="JARPUR010000001">
    <property type="protein sequence ID" value="KAK4886583.1"/>
    <property type="molecule type" value="Genomic_DNA"/>
</dbReference>
<keyword evidence="3 9" id="KW-0812">Transmembrane</keyword>
<comment type="similarity">
    <text evidence="6 9">Belongs to the steroid 5-alpha reductase family. Polyprenal reductase subfamily.</text>
</comment>
<evidence type="ECO:0000259" key="10">
    <source>
        <dbReference type="Pfam" id="PF02544"/>
    </source>
</evidence>
<feature type="transmembrane region" description="Helical" evidence="9">
    <location>
        <begin position="66"/>
        <end position="87"/>
    </location>
</feature>
<dbReference type="Pfam" id="PF02544">
    <property type="entry name" value="Steroid_dh"/>
    <property type="match status" value="1"/>
</dbReference>
<dbReference type="PROSITE" id="PS50244">
    <property type="entry name" value="S5A_REDUCTASE"/>
    <property type="match status" value="1"/>
</dbReference>
<proteinExistence type="inferred from homology"/>
<name>A0AAN7PHS2_9COLE</name>
<dbReference type="GO" id="GO:0006488">
    <property type="term" value="P:dolichol-linked oligosaccharide biosynthetic process"/>
    <property type="evidence" value="ECO:0007669"/>
    <property type="project" value="UniProtKB-UniRule"/>
</dbReference>
<comment type="subcellular location">
    <subcellularLocation>
        <location evidence="1">Endomembrane system</location>
        <topology evidence="1">Multi-pass membrane protein</topology>
    </subcellularLocation>
    <subcellularLocation>
        <location evidence="9">Endoplasmic reticulum membrane</location>
    </subcellularLocation>
</comment>
<feature type="transmembrane region" description="Helical" evidence="9">
    <location>
        <begin position="187"/>
        <end position="213"/>
    </location>
</feature>
<evidence type="ECO:0000256" key="7">
    <source>
        <dbReference type="ARBA" id="ARBA00047186"/>
    </source>
</evidence>
<keyword evidence="4 9" id="KW-1133">Transmembrane helix</keyword>
<comment type="catalytic activity">
    <reaction evidence="8 9">
        <text>a di-trans,poly-cis-dolichal + NADP(+) = a di-trans,poly-cis-polyprenal + NADPH + H(+)</text>
        <dbReference type="Rhea" id="RHEA:80727"/>
        <dbReference type="Rhea" id="RHEA-COMP:19536"/>
        <dbReference type="Rhea" id="RHEA-COMP:19537"/>
        <dbReference type="ChEBI" id="CHEBI:15378"/>
        <dbReference type="ChEBI" id="CHEBI:57783"/>
        <dbReference type="ChEBI" id="CHEBI:58349"/>
        <dbReference type="ChEBI" id="CHEBI:231623"/>
        <dbReference type="ChEBI" id="CHEBI:231637"/>
        <dbReference type="EC" id="1.3.1.94"/>
    </reaction>
    <physiologicalReaction direction="right-to-left" evidence="8 9">
        <dbReference type="Rhea" id="RHEA:80729"/>
    </physiologicalReaction>
</comment>
<evidence type="ECO:0000256" key="2">
    <source>
        <dbReference type="ARBA" id="ARBA00012522"/>
    </source>
</evidence>
<evidence type="ECO:0000256" key="6">
    <source>
        <dbReference type="ARBA" id="ARBA00046320"/>
    </source>
</evidence>
<protein>
    <recommendedName>
        <fullName evidence="7 9">Polyprenal reductase</fullName>
        <ecNumber evidence="2 9">1.3.1.94</ecNumber>
    </recommendedName>
</protein>
<dbReference type="GO" id="GO:0016095">
    <property type="term" value="P:polyprenol catabolic process"/>
    <property type="evidence" value="ECO:0007669"/>
    <property type="project" value="UniProtKB-UniRule"/>
</dbReference>
<feature type="transmembrane region" description="Helical" evidence="9">
    <location>
        <begin position="6"/>
        <end position="25"/>
    </location>
</feature>
<dbReference type="EC" id="1.3.1.94" evidence="2 9"/>
<keyword evidence="9" id="KW-0560">Oxidoreductase</keyword>
<dbReference type="InterPro" id="IPR001104">
    <property type="entry name" value="3-oxo-5_a-steroid_4-DH_C"/>
</dbReference>
<dbReference type="GO" id="GO:0160198">
    <property type="term" value="F:polyprenal reductase activity"/>
    <property type="evidence" value="ECO:0007669"/>
    <property type="project" value="UniProtKB-EC"/>
</dbReference>
<sequence>MSDLNFILFTFSFMTTTIILMGSLINSFEKYLPAITSQFVRYGKFASKEKPILQFLQVPKSWFKHFYVYSSLLTLTTMCYLTFVLVFKMEVPPLVYDILDVVGGSLRQTRISNSTAMLALSLLTLQCCRRFYDTHFVSIFGKKGRMHLGHYLTGYIHYTGSILAILVETSKFVRNTSRDSDLNWSDLNIIDVIAVILFLWAWLHQYNVTVIFANLRKDKKGKVVTEAHKLPYGDWFTYVSSPHSLAEILMYFALTLILWGNVTWLFVFIWVLTNQVETSLLAHWWYKENFVNIPKNRKAIIPFIY</sequence>
<evidence type="ECO:0000256" key="4">
    <source>
        <dbReference type="ARBA" id="ARBA00022989"/>
    </source>
</evidence>
<dbReference type="Proteomes" id="UP001353858">
    <property type="component" value="Unassembled WGS sequence"/>
</dbReference>
<evidence type="ECO:0000313" key="11">
    <source>
        <dbReference type="EMBL" id="KAK4886583.1"/>
    </source>
</evidence>
<keyword evidence="5 9" id="KW-0472">Membrane</keyword>
<dbReference type="GO" id="GO:0102389">
    <property type="term" value="F:polyprenol reductase activity"/>
    <property type="evidence" value="ECO:0007669"/>
    <property type="project" value="UniProtKB-UniRule"/>
</dbReference>
<reference evidence="12" key="1">
    <citation type="submission" date="2023-01" db="EMBL/GenBank/DDBJ databases">
        <title>Key to firefly adult light organ development and bioluminescence: homeobox transcription factors regulate luciferase expression and transportation to peroxisome.</title>
        <authorList>
            <person name="Fu X."/>
        </authorList>
    </citation>
    <scope>NUCLEOTIDE SEQUENCE [LARGE SCALE GENOMIC DNA]</scope>
</reference>
<evidence type="ECO:0000256" key="3">
    <source>
        <dbReference type="ARBA" id="ARBA00022692"/>
    </source>
</evidence>
<feature type="domain" description="3-oxo-5-alpha-steroid 4-dehydrogenase C-terminal" evidence="10">
    <location>
        <begin position="191"/>
        <end position="305"/>
    </location>
</feature>
<dbReference type="GO" id="GO:0005789">
    <property type="term" value="C:endoplasmic reticulum membrane"/>
    <property type="evidence" value="ECO:0007669"/>
    <property type="project" value="UniProtKB-SubCell"/>
</dbReference>
<evidence type="ECO:0000313" key="12">
    <source>
        <dbReference type="Proteomes" id="UP001353858"/>
    </source>
</evidence>
<dbReference type="InterPro" id="IPR039698">
    <property type="entry name" value="Dfg10/SRD5A3"/>
</dbReference>